<dbReference type="InterPro" id="IPR005119">
    <property type="entry name" value="LysR_subst-bd"/>
</dbReference>
<dbReference type="Proteomes" id="UP000469545">
    <property type="component" value="Unassembled WGS sequence"/>
</dbReference>
<keyword evidence="4" id="KW-0804">Transcription</keyword>
<comment type="similarity">
    <text evidence="1">Belongs to the LysR transcriptional regulatory family.</text>
</comment>
<keyword evidence="8" id="KW-1185">Reference proteome</keyword>
<evidence type="ECO:0000256" key="5">
    <source>
        <dbReference type="SAM" id="MobiDB-lite"/>
    </source>
</evidence>
<keyword evidence="3" id="KW-0238">DNA-binding</keyword>
<proteinExistence type="inferred from homology"/>
<organism evidence="7 8">
    <name type="scientific">Streptomyces coelicoflavus</name>
    <dbReference type="NCBI Taxonomy" id="285562"/>
    <lineage>
        <taxon>Bacteria</taxon>
        <taxon>Bacillati</taxon>
        <taxon>Actinomycetota</taxon>
        <taxon>Actinomycetes</taxon>
        <taxon>Kitasatosporales</taxon>
        <taxon>Streptomycetaceae</taxon>
        <taxon>Streptomyces</taxon>
    </lineage>
</organism>
<sequence>MDDAPPVFDQRALERTGLSDDRLVQDVSRRRSRERLPSGHGATGKLRLGYMSAAVARRVLPLVDAFHAGRPGCRVTIRETALDDLYEPLRRADVDLLVLPLPVAEPDLTRAGAQDAFGCSLSEDHRLVRSPCTRAGCEHVDAFSANPAPRGFVHRAGGQQQTARSRAMLPSSATTSIVAAALPCARRSGRPLRGRVNRQRRCHRAASPRNVGRGVSEPAFLQGLQSLGGLITCFQDAWSSMHPDDPGPTFTSGNPLVGRGDMPEAADRRIDYLTLRCGAYGSQSAHLILSAGPRSTRGRRAGE</sequence>
<reference evidence="7 8" key="1">
    <citation type="submission" date="2020-01" db="EMBL/GenBank/DDBJ databases">
        <title>Insect and environment-associated Actinomycetes.</title>
        <authorList>
            <person name="Currrie C."/>
            <person name="Chevrette M."/>
            <person name="Carlson C."/>
            <person name="Stubbendieck R."/>
            <person name="Wendt-Pienkowski E."/>
        </authorList>
    </citation>
    <scope>NUCLEOTIDE SEQUENCE [LARGE SCALE GENOMIC DNA]</scope>
    <source>
        <strain evidence="7 8">SID14172</strain>
    </source>
</reference>
<dbReference type="GO" id="GO:0032993">
    <property type="term" value="C:protein-DNA complex"/>
    <property type="evidence" value="ECO:0007669"/>
    <property type="project" value="TreeGrafter"/>
</dbReference>
<dbReference type="PANTHER" id="PTHR30346">
    <property type="entry name" value="TRANSCRIPTIONAL DUAL REGULATOR HCAR-RELATED"/>
    <property type="match status" value="1"/>
</dbReference>
<evidence type="ECO:0000256" key="1">
    <source>
        <dbReference type="ARBA" id="ARBA00009437"/>
    </source>
</evidence>
<feature type="compositionally biased region" description="Basic residues" evidence="5">
    <location>
        <begin position="193"/>
        <end position="206"/>
    </location>
</feature>
<dbReference type="GO" id="GO:0003677">
    <property type="term" value="F:DNA binding"/>
    <property type="evidence" value="ECO:0007669"/>
    <property type="project" value="UniProtKB-KW"/>
</dbReference>
<evidence type="ECO:0000313" key="8">
    <source>
        <dbReference type="Proteomes" id="UP000469545"/>
    </source>
</evidence>
<keyword evidence="2" id="KW-0805">Transcription regulation</keyword>
<feature type="domain" description="LysR substrate-binding" evidence="6">
    <location>
        <begin position="41"/>
        <end position="177"/>
    </location>
</feature>
<evidence type="ECO:0000256" key="3">
    <source>
        <dbReference type="ARBA" id="ARBA00023125"/>
    </source>
</evidence>
<evidence type="ECO:0000313" key="7">
    <source>
        <dbReference type="EMBL" id="NEB14941.1"/>
    </source>
</evidence>
<dbReference type="EMBL" id="JAAGMB010000001">
    <property type="protein sequence ID" value="NEB14941.1"/>
    <property type="molecule type" value="Genomic_DNA"/>
</dbReference>
<gene>
    <name evidence="7" type="ORF">G3I46_00105</name>
</gene>
<dbReference type="Gene3D" id="3.40.190.10">
    <property type="entry name" value="Periplasmic binding protein-like II"/>
    <property type="match status" value="1"/>
</dbReference>
<comment type="caution">
    <text evidence="7">The sequence shown here is derived from an EMBL/GenBank/DDBJ whole genome shotgun (WGS) entry which is preliminary data.</text>
</comment>
<dbReference type="PANTHER" id="PTHR30346:SF0">
    <property type="entry name" value="HCA OPERON TRANSCRIPTIONAL ACTIVATOR HCAR"/>
    <property type="match status" value="1"/>
</dbReference>
<name>A0A6N9UAX0_9ACTN</name>
<accession>A0A6N9UAX0</accession>
<evidence type="ECO:0000256" key="2">
    <source>
        <dbReference type="ARBA" id="ARBA00023015"/>
    </source>
</evidence>
<evidence type="ECO:0000256" key="4">
    <source>
        <dbReference type="ARBA" id="ARBA00023163"/>
    </source>
</evidence>
<dbReference type="Pfam" id="PF03466">
    <property type="entry name" value="LysR_substrate"/>
    <property type="match status" value="1"/>
</dbReference>
<feature type="region of interest" description="Disordered" evidence="5">
    <location>
        <begin position="193"/>
        <end position="213"/>
    </location>
</feature>
<protein>
    <recommendedName>
        <fullName evidence="6">LysR substrate-binding domain-containing protein</fullName>
    </recommendedName>
</protein>
<evidence type="ECO:0000259" key="6">
    <source>
        <dbReference type="Pfam" id="PF03466"/>
    </source>
</evidence>
<dbReference type="AlphaFoldDB" id="A0A6N9UAX0"/>
<dbReference type="SUPFAM" id="SSF53850">
    <property type="entry name" value="Periplasmic binding protein-like II"/>
    <property type="match status" value="1"/>
</dbReference>
<dbReference type="GO" id="GO:0003700">
    <property type="term" value="F:DNA-binding transcription factor activity"/>
    <property type="evidence" value="ECO:0007669"/>
    <property type="project" value="TreeGrafter"/>
</dbReference>